<dbReference type="EMBL" id="BARS01003388">
    <property type="protein sequence ID" value="GAF82098.1"/>
    <property type="molecule type" value="Genomic_DNA"/>
</dbReference>
<comment type="caution">
    <text evidence="1">The sequence shown here is derived from an EMBL/GenBank/DDBJ whole genome shotgun (WGS) entry which is preliminary data.</text>
</comment>
<sequence length="136" mass="16096">MKFNIRKLNALDYDTILGKWWKDWRWTPPPKDFLPENGEGGFIVYDNDIPVCAGYIYITNSSVGWCDWIISNFEYKNKQKRKKALLELIKILTHTLELSNCKYAYALIKSDSLIEHYKENGYVEGDQYTKEMIKKL</sequence>
<dbReference type="InterPro" id="IPR016181">
    <property type="entry name" value="Acyl_CoA_acyltransferase"/>
</dbReference>
<organism evidence="1">
    <name type="scientific">marine sediment metagenome</name>
    <dbReference type="NCBI Taxonomy" id="412755"/>
    <lineage>
        <taxon>unclassified sequences</taxon>
        <taxon>metagenomes</taxon>
        <taxon>ecological metagenomes</taxon>
    </lineage>
</organism>
<protein>
    <recommendedName>
        <fullName evidence="2">N-acetyltransferase domain-containing protein</fullName>
    </recommendedName>
</protein>
<gene>
    <name evidence="1" type="ORF">S01H1_06568</name>
</gene>
<dbReference type="SUPFAM" id="SSF55729">
    <property type="entry name" value="Acyl-CoA N-acyltransferases (Nat)"/>
    <property type="match status" value="1"/>
</dbReference>
<name>X0SLZ5_9ZZZZ</name>
<dbReference type="AlphaFoldDB" id="X0SLZ5"/>
<evidence type="ECO:0000313" key="1">
    <source>
        <dbReference type="EMBL" id="GAF82098.1"/>
    </source>
</evidence>
<proteinExistence type="predicted"/>
<accession>X0SLZ5</accession>
<reference evidence="1" key="1">
    <citation type="journal article" date="2014" name="Front. Microbiol.">
        <title>High frequency of phylogenetically diverse reductive dehalogenase-homologous genes in deep subseafloor sedimentary metagenomes.</title>
        <authorList>
            <person name="Kawai M."/>
            <person name="Futagami T."/>
            <person name="Toyoda A."/>
            <person name="Takaki Y."/>
            <person name="Nishi S."/>
            <person name="Hori S."/>
            <person name="Arai W."/>
            <person name="Tsubouchi T."/>
            <person name="Morono Y."/>
            <person name="Uchiyama I."/>
            <person name="Ito T."/>
            <person name="Fujiyama A."/>
            <person name="Inagaki F."/>
            <person name="Takami H."/>
        </authorList>
    </citation>
    <scope>NUCLEOTIDE SEQUENCE</scope>
    <source>
        <strain evidence="1">Expedition CK06-06</strain>
    </source>
</reference>
<evidence type="ECO:0008006" key="2">
    <source>
        <dbReference type="Google" id="ProtNLM"/>
    </source>
</evidence>